<dbReference type="SMART" id="SM01027">
    <property type="entry name" value="Beta-Casp"/>
    <property type="match status" value="1"/>
</dbReference>
<dbReference type="Pfam" id="PF16661">
    <property type="entry name" value="Lactamase_B_6"/>
    <property type="match status" value="1"/>
</dbReference>
<dbReference type="Pfam" id="PF10996">
    <property type="entry name" value="Beta-Casp"/>
    <property type="match status" value="1"/>
</dbReference>
<dbReference type="InterPro" id="IPR025069">
    <property type="entry name" value="Cpsf2_C"/>
</dbReference>
<feature type="region of interest" description="Disordered" evidence="7">
    <location>
        <begin position="441"/>
        <end position="469"/>
    </location>
</feature>
<evidence type="ECO:0000313" key="10">
    <source>
        <dbReference type="Proteomes" id="UP001165289"/>
    </source>
</evidence>
<evidence type="ECO:0000256" key="1">
    <source>
        <dbReference type="ARBA" id="ARBA00004123"/>
    </source>
</evidence>
<organism evidence="9 10">
    <name type="scientific">Oopsacas minuta</name>
    <dbReference type="NCBI Taxonomy" id="111878"/>
    <lineage>
        <taxon>Eukaryota</taxon>
        <taxon>Metazoa</taxon>
        <taxon>Porifera</taxon>
        <taxon>Hexactinellida</taxon>
        <taxon>Hexasterophora</taxon>
        <taxon>Lyssacinosida</taxon>
        <taxon>Leucopsacidae</taxon>
        <taxon>Oopsacas</taxon>
    </lineage>
</organism>
<dbReference type="AlphaFoldDB" id="A0AAV7JXS6"/>
<feature type="domain" description="Beta-Casp" evidence="8">
    <location>
        <begin position="243"/>
        <end position="378"/>
    </location>
</feature>
<dbReference type="FunFam" id="3.60.15.10:FF:000008">
    <property type="entry name" value="Cleavage and polyadenylation specificity factor subunit 2"/>
    <property type="match status" value="1"/>
</dbReference>
<reference evidence="9 10" key="1">
    <citation type="journal article" date="2023" name="BMC Biol.">
        <title>The compact genome of the sponge Oopsacas minuta (Hexactinellida) is lacking key metazoan core genes.</title>
        <authorList>
            <person name="Santini S."/>
            <person name="Schenkelaars Q."/>
            <person name="Jourda C."/>
            <person name="Duchesne M."/>
            <person name="Belahbib H."/>
            <person name="Rocher C."/>
            <person name="Selva M."/>
            <person name="Riesgo A."/>
            <person name="Vervoort M."/>
            <person name="Leys S.P."/>
            <person name="Kodjabachian L."/>
            <person name="Le Bivic A."/>
            <person name="Borchiellini C."/>
            <person name="Claverie J.M."/>
            <person name="Renard E."/>
        </authorList>
    </citation>
    <scope>NUCLEOTIDE SEQUENCE [LARGE SCALE GENOMIC DNA]</scope>
    <source>
        <strain evidence="9">SPO-2</strain>
    </source>
</reference>
<dbReference type="Proteomes" id="UP001165289">
    <property type="component" value="Unassembled WGS sequence"/>
</dbReference>
<dbReference type="InterPro" id="IPR027075">
    <property type="entry name" value="CPSF2"/>
</dbReference>
<evidence type="ECO:0000256" key="5">
    <source>
        <dbReference type="ARBA" id="ARBA00023242"/>
    </source>
</evidence>
<dbReference type="PANTHER" id="PTHR45922:SF1">
    <property type="entry name" value="CLEAVAGE AND POLYADENYLATION SPECIFICITY FACTOR SUBUNIT 2"/>
    <property type="match status" value="1"/>
</dbReference>
<proteinExistence type="inferred from homology"/>
<dbReference type="GO" id="GO:0005847">
    <property type="term" value="C:mRNA cleavage and polyadenylation specificity factor complex"/>
    <property type="evidence" value="ECO:0007669"/>
    <property type="project" value="InterPro"/>
</dbReference>
<evidence type="ECO:0000313" key="9">
    <source>
        <dbReference type="EMBL" id="KAI6653513.1"/>
    </source>
</evidence>
<evidence type="ECO:0000256" key="3">
    <source>
        <dbReference type="ARBA" id="ARBA00022664"/>
    </source>
</evidence>
<comment type="subcellular location">
    <subcellularLocation>
        <location evidence="1 6">Nucleus</location>
    </subcellularLocation>
</comment>
<dbReference type="GO" id="GO:0006398">
    <property type="term" value="P:mRNA 3'-end processing by stem-loop binding and cleavage"/>
    <property type="evidence" value="ECO:0007669"/>
    <property type="project" value="InterPro"/>
</dbReference>
<dbReference type="InterPro" id="IPR036866">
    <property type="entry name" value="RibonucZ/Hydroxyglut_hydro"/>
</dbReference>
<keyword evidence="5 6" id="KW-0539">Nucleus</keyword>
<dbReference type="CDD" id="cd16293">
    <property type="entry name" value="CPSF2-like_MBL-fold"/>
    <property type="match status" value="1"/>
</dbReference>
<evidence type="ECO:0000256" key="7">
    <source>
        <dbReference type="SAM" id="MobiDB-lite"/>
    </source>
</evidence>
<dbReference type="Gene3D" id="3.60.15.10">
    <property type="entry name" value="Ribonuclease Z/Hydroxyacylglutathione hydrolase-like"/>
    <property type="match status" value="1"/>
</dbReference>
<keyword evidence="4 6" id="KW-0694">RNA-binding</keyword>
<keyword evidence="10" id="KW-1185">Reference proteome</keyword>
<dbReference type="InterPro" id="IPR035639">
    <property type="entry name" value="CPSF2_MBL"/>
</dbReference>
<dbReference type="Pfam" id="PF07521">
    <property type="entry name" value="RMMBL"/>
    <property type="match status" value="1"/>
</dbReference>
<evidence type="ECO:0000256" key="6">
    <source>
        <dbReference type="RuleBase" id="RU365006"/>
    </source>
</evidence>
<sequence length="787" mass="89903">MTSIVKLTALSGAQNESPLCYLLQVDEFRFLLDCGWDENFDREIITNLQRHVKQIDAVLLSYPDILHLGALPYLVGKMELKCPIYATTPVYKMGEMFMYDLYQSRFNEEEFNLFSLDDVDQAFEQVIQLKYSQNLALKGKGNGLTITPYAAGHMVGGTMWKIVKDGEEDILYAVDYNHKKERHLDGAVLESLGRPSLLITDAFNALNVPAKRKKRDEALITEILRTMERGGNMLIAVDTAARVLELSQLLDQLWPNEDLSRYNIILLNYQSWNVINFAKSQVEWMSEKILKLFEDRQEEKRTNPYEDKRDNPFKFRYIRSYHSIEELDRIPEPKVVLASPPDLECGLARELFIRWAGDQKNSVVFTTRTSPGTLARILIDNPRKESVVLEVRSRVRLEGAELDAYNAEQAEKEKLIKQEKEQLASVSASRGISSNLNLSLSLPDLDEDSDSDMDTDLEPTSPMGQSKQLRTPRHDLMITEETRSRSSFFKQTKSFPMFICHEHKPKCDDYGEIIRPEDYMKDPYQERLEDSVFGGIGSKIGDSQKRDNTVTHPTKCVSKMQYIDIKCTITFIDFEGRSDGDSIKRILSLVKPRQLIIVHGMPEPTTHLAEYCIRNIGIPPEKVFTPRTSECVDCTSERHIYQVKLKDSLVSSLKFSRAQDADLAWVDGLICFEEGDQEDGMEYQQEENIIRGGARVRDTDKVPVLDLPPSSSITGHDEVFINEPRLPDFKQILTRNNIKAEFSGGVLICNSLVAVRRSEAGKISLEGALCEDFFTVRKLLYEQYAIV</sequence>
<dbReference type="InterPro" id="IPR001279">
    <property type="entry name" value="Metallo-B-lactamas"/>
</dbReference>
<keyword evidence="3 6" id="KW-0507">mRNA processing</keyword>
<dbReference type="GO" id="GO:0003723">
    <property type="term" value="F:RNA binding"/>
    <property type="evidence" value="ECO:0007669"/>
    <property type="project" value="UniProtKB-KW"/>
</dbReference>
<dbReference type="InterPro" id="IPR011108">
    <property type="entry name" value="RMMBL"/>
</dbReference>
<accession>A0AAV7JXS6</accession>
<dbReference type="InterPro" id="IPR022712">
    <property type="entry name" value="Beta_Casp"/>
</dbReference>
<evidence type="ECO:0000256" key="2">
    <source>
        <dbReference type="ARBA" id="ARBA00010624"/>
    </source>
</evidence>
<comment type="caution">
    <text evidence="9">The sequence shown here is derived from an EMBL/GenBank/DDBJ whole genome shotgun (WGS) entry which is preliminary data.</text>
</comment>
<dbReference type="PANTHER" id="PTHR45922">
    <property type="entry name" value="CLEAVAGE AND POLYADENYLATION SPECIFICITY FACTOR SUBUNIT 2"/>
    <property type="match status" value="1"/>
</dbReference>
<protein>
    <recommendedName>
        <fullName evidence="6">Cleavage and polyadenylation specificity factor subunit 2</fullName>
    </recommendedName>
    <alternativeName>
        <fullName evidence="6">Cleavage and polyadenylation specificity factor 100 kDa subunit</fullName>
    </alternativeName>
</protein>
<feature type="compositionally biased region" description="Acidic residues" evidence="7">
    <location>
        <begin position="444"/>
        <end position="457"/>
    </location>
</feature>
<name>A0AAV7JXS6_9METZ</name>
<evidence type="ECO:0000259" key="8">
    <source>
        <dbReference type="SMART" id="SM01027"/>
    </source>
</evidence>
<dbReference type="Pfam" id="PF13299">
    <property type="entry name" value="CPSF100_C"/>
    <property type="match status" value="1"/>
</dbReference>
<dbReference type="SUPFAM" id="SSF56281">
    <property type="entry name" value="Metallo-hydrolase/oxidoreductase"/>
    <property type="match status" value="1"/>
</dbReference>
<dbReference type="EMBL" id="JAKMXF010000266">
    <property type="protein sequence ID" value="KAI6653513.1"/>
    <property type="molecule type" value="Genomic_DNA"/>
</dbReference>
<evidence type="ECO:0000256" key="4">
    <source>
        <dbReference type="ARBA" id="ARBA00022884"/>
    </source>
</evidence>
<comment type="similarity">
    <text evidence="2 6">Belongs to the metallo-beta-lactamase superfamily. RNA-metabolizing metallo-beta-lactamase-like family. CPSF2/YSH1 subfamily.</text>
</comment>
<gene>
    <name evidence="9" type="ORF">LOD99_3408</name>
</gene>